<evidence type="ECO:0000256" key="4">
    <source>
        <dbReference type="ARBA" id="ARBA00022917"/>
    </source>
</evidence>
<dbReference type="CDD" id="cd00520">
    <property type="entry name" value="RRF"/>
    <property type="match status" value="1"/>
</dbReference>
<organism evidence="7 8">
    <name type="scientific">Sulfobacillus acidophilus (strain ATCC 700253 / DSM 10332 / NAL)</name>
    <dbReference type="NCBI Taxonomy" id="679936"/>
    <lineage>
        <taxon>Bacteria</taxon>
        <taxon>Bacillati</taxon>
        <taxon>Bacillota</taxon>
        <taxon>Clostridia</taxon>
        <taxon>Eubacteriales</taxon>
        <taxon>Clostridiales Family XVII. Incertae Sedis</taxon>
        <taxon>Sulfobacillus</taxon>
    </lineage>
</organism>
<keyword evidence="8" id="KW-1185">Reference proteome</keyword>
<dbReference type="SUPFAM" id="SSF55194">
    <property type="entry name" value="Ribosome recycling factor, RRF"/>
    <property type="match status" value="1"/>
</dbReference>
<dbReference type="PATRIC" id="fig|679936.5.peg.1980"/>
<sequence>MLKEILNDAEDRMKKTLENFTREVMGMRAGRAHPALLERVTVDYYGSSMALSHLASISVPEPRVLVVQPFDKSALSAIEKAILKADLGVSVRVDGTLIRVSVPPLTEERRRDLVKQLRRQLEDEKVAVRNIRRDAVDALKKAQKDHVITEDDERRGQNDVQKLTDHYIKELEQVAESRERDILTP</sequence>
<dbReference type="GO" id="GO:0006415">
    <property type="term" value="P:translational termination"/>
    <property type="evidence" value="ECO:0007669"/>
    <property type="project" value="UniProtKB-UniRule"/>
</dbReference>
<evidence type="ECO:0000256" key="3">
    <source>
        <dbReference type="ARBA" id="ARBA00022490"/>
    </source>
</evidence>
<dbReference type="FunFam" id="3.30.1360.40:FF:000001">
    <property type="entry name" value="Ribosome-recycling factor"/>
    <property type="match status" value="1"/>
</dbReference>
<gene>
    <name evidence="5" type="primary">frr</name>
    <name evidence="7" type="ordered locus">Sulac_1915</name>
</gene>
<evidence type="ECO:0000256" key="2">
    <source>
        <dbReference type="ARBA" id="ARBA00005912"/>
    </source>
</evidence>
<reference evidence="7 8" key="2">
    <citation type="journal article" date="2012" name="Stand. Genomic Sci.">
        <title>Complete genome sequence of the moderately thermophilic mineral-sulfide-oxidizing firmicute Sulfobacillus acidophilus type strain (NAL(T)).</title>
        <authorList>
            <person name="Anderson I."/>
            <person name="Chertkov O."/>
            <person name="Chen A."/>
            <person name="Saunders E."/>
            <person name="Lapidus A."/>
            <person name="Nolan M."/>
            <person name="Lucas S."/>
            <person name="Hammon N."/>
            <person name="Deshpande S."/>
            <person name="Cheng J.F."/>
            <person name="Han C."/>
            <person name="Tapia R."/>
            <person name="Goodwin L.A."/>
            <person name="Pitluck S."/>
            <person name="Liolios K."/>
            <person name="Pagani I."/>
            <person name="Ivanova N."/>
            <person name="Mikhailova N."/>
            <person name="Pati A."/>
            <person name="Palaniappan K."/>
            <person name="Land M."/>
            <person name="Pan C."/>
            <person name="Rohde M."/>
            <person name="Pukall R."/>
            <person name="Goker M."/>
            <person name="Detter J.C."/>
            <person name="Woyke T."/>
            <person name="Bristow J."/>
            <person name="Eisen J.A."/>
            <person name="Markowitz V."/>
            <person name="Hugenholtz P."/>
            <person name="Kyrpides N.C."/>
            <person name="Klenk H.P."/>
            <person name="Mavromatis K."/>
        </authorList>
    </citation>
    <scope>NUCLEOTIDE SEQUENCE [LARGE SCALE GENOMIC DNA]</scope>
    <source>
        <strain evidence="8">ATCC 700253 / DSM 10332 / NAL</strain>
    </source>
</reference>
<proteinExistence type="inferred from homology"/>
<dbReference type="STRING" id="679936.Sulac_1915"/>
<dbReference type="PANTHER" id="PTHR20982:SF3">
    <property type="entry name" value="MITOCHONDRIAL RIBOSOME RECYCLING FACTOR PSEUDO 1"/>
    <property type="match status" value="1"/>
</dbReference>
<dbReference type="InterPro" id="IPR023584">
    <property type="entry name" value="Ribosome_recyc_fac_dom"/>
</dbReference>
<dbReference type="InterPro" id="IPR036191">
    <property type="entry name" value="RRF_sf"/>
</dbReference>
<dbReference type="GO" id="GO:0043023">
    <property type="term" value="F:ribosomal large subunit binding"/>
    <property type="evidence" value="ECO:0007669"/>
    <property type="project" value="TreeGrafter"/>
</dbReference>
<dbReference type="AlphaFoldDB" id="G8U0V4"/>
<name>G8U0V4_SULAD</name>
<dbReference type="InterPro" id="IPR002661">
    <property type="entry name" value="Ribosome_recyc_fac"/>
</dbReference>
<comment type="function">
    <text evidence="5">Responsible for the release of ribosomes from messenger RNA at the termination of protein biosynthesis. May increase the efficiency of translation by recycling ribosomes from one round of translation to another.</text>
</comment>
<dbReference type="Gene3D" id="1.10.132.20">
    <property type="entry name" value="Ribosome-recycling factor"/>
    <property type="match status" value="1"/>
</dbReference>
<dbReference type="HOGENOM" id="CLU_073981_2_0_9"/>
<reference evidence="8" key="1">
    <citation type="submission" date="2011-12" db="EMBL/GenBank/DDBJ databases">
        <title>The complete genome of chromosome of Sulfobacillus acidophilus DSM 10332.</title>
        <authorList>
            <person name="Lucas S."/>
            <person name="Han J."/>
            <person name="Lapidus A."/>
            <person name="Bruce D."/>
            <person name="Goodwin L."/>
            <person name="Pitluck S."/>
            <person name="Peters L."/>
            <person name="Kyrpides N."/>
            <person name="Mavromatis K."/>
            <person name="Ivanova N."/>
            <person name="Mikhailova N."/>
            <person name="Chertkov O."/>
            <person name="Saunders E."/>
            <person name="Detter J.C."/>
            <person name="Tapia R."/>
            <person name="Han C."/>
            <person name="Land M."/>
            <person name="Hauser L."/>
            <person name="Markowitz V."/>
            <person name="Cheng J.-F."/>
            <person name="Hugenholtz P."/>
            <person name="Woyke T."/>
            <person name="Wu D."/>
            <person name="Pukall R."/>
            <person name="Gehrich-Schroeter G."/>
            <person name="Schneider S."/>
            <person name="Klenk H.-P."/>
            <person name="Eisen J.A."/>
        </authorList>
    </citation>
    <scope>NUCLEOTIDE SEQUENCE [LARGE SCALE GENOMIC DNA]</scope>
    <source>
        <strain evidence="8">ATCC 700253 / DSM 10332 / NAL</strain>
    </source>
</reference>
<dbReference type="FunFam" id="1.10.132.20:FF:000001">
    <property type="entry name" value="Ribosome-recycling factor"/>
    <property type="match status" value="1"/>
</dbReference>
<dbReference type="NCBIfam" id="TIGR00496">
    <property type="entry name" value="frr"/>
    <property type="match status" value="1"/>
</dbReference>
<evidence type="ECO:0000313" key="7">
    <source>
        <dbReference type="EMBL" id="AEW05407.1"/>
    </source>
</evidence>
<dbReference type="Pfam" id="PF01765">
    <property type="entry name" value="RRF"/>
    <property type="match status" value="1"/>
</dbReference>
<dbReference type="HAMAP" id="MF_00040">
    <property type="entry name" value="RRF"/>
    <property type="match status" value="1"/>
</dbReference>
<protein>
    <recommendedName>
        <fullName evidence="5">Ribosome-recycling factor</fullName>
        <shortName evidence="5">RRF</shortName>
    </recommendedName>
    <alternativeName>
        <fullName evidence="5">Ribosome-releasing factor</fullName>
    </alternativeName>
</protein>
<feature type="domain" description="Ribosome recycling factor" evidence="6">
    <location>
        <begin position="21"/>
        <end position="183"/>
    </location>
</feature>
<evidence type="ECO:0000256" key="1">
    <source>
        <dbReference type="ARBA" id="ARBA00004496"/>
    </source>
</evidence>
<keyword evidence="4 5" id="KW-0648">Protein biosynthesis</keyword>
<comment type="subcellular location">
    <subcellularLocation>
        <location evidence="1 5">Cytoplasm</location>
    </subcellularLocation>
</comment>
<dbReference type="EMBL" id="CP003179">
    <property type="protein sequence ID" value="AEW05407.1"/>
    <property type="molecule type" value="Genomic_DNA"/>
</dbReference>
<dbReference type="KEGG" id="sap:Sulac_1915"/>
<evidence type="ECO:0000256" key="5">
    <source>
        <dbReference type="HAMAP-Rule" id="MF_00040"/>
    </source>
</evidence>
<dbReference type="GO" id="GO:0005737">
    <property type="term" value="C:cytoplasm"/>
    <property type="evidence" value="ECO:0007669"/>
    <property type="project" value="UniProtKB-SubCell"/>
</dbReference>
<dbReference type="Proteomes" id="UP000005439">
    <property type="component" value="Chromosome"/>
</dbReference>
<evidence type="ECO:0000313" key="8">
    <source>
        <dbReference type="Proteomes" id="UP000005439"/>
    </source>
</evidence>
<comment type="similarity">
    <text evidence="2 5">Belongs to the RRF family.</text>
</comment>
<dbReference type="PANTHER" id="PTHR20982">
    <property type="entry name" value="RIBOSOME RECYCLING FACTOR"/>
    <property type="match status" value="1"/>
</dbReference>
<accession>G8U0V4</accession>
<evidence type="ECO:0000259" key="6">
    <source>
        <dbReference type="Pfam" id="PF01765"/>
    </source>
</evidence>
<keyword evidence="3 5" id="KW-0963">Cytoplasm</keyword>
<dbReference type="Gene3D" id="3.30.1360.40">
    <property type="match status" value="1"/>
</dbReference>